<dbReference type="Proteomes" id="UP001183619">
    <property type="component" value="Unassembled WGS sequence"/>
</dbReference>
<gene>
    <name evidence="1" type="ORF">J2S37_002725</name>
</gene>
<name>A0ABU2BC25_9CORY</name>
<proteinExistence type="predicted"/>
<evidence type="ECO:0008006" key="3">
    <source>
        <dbReference type="Google" id="ProtNLM"/>
    </source>
</evidence>
<accession>A0ABU2BC25</accession>
<reference evidence="1 2" key="1">
    <citation type="submission" date="2023-07" db="EMBL/GenBank/DDBJ databases">
        <title>Sequencing the genomes of 1000 actinobacteria strains.</title>
        <authorList>
            <person name="Klenk H.-P."/>
        </authorList>
    </citation>
    <scope>NUCLEOTIDE SEQUENCE [LARGE SCALE GENOMIC DNA]</scope>
    <source>
        <strain evidence="1 2">DSM 44508</strain>
    </source>
</reference>
<dbReference type="InterPro" id="IPR006540">
    <property type="entry name" value="Lactococcin_972"/>
</dbReference>
<dbReference type="EMBL" id="JAVDYF010000001">
    <property type="protein sequence ID" value="MDR7356187.1"/>
    <property type="molecule type" value="Genomic_DNA"/>
</dbReference>
<dbReference type="Gene3D" id="2.60.40.2850">
    <property type="match status" value="1"/>
</dbReference>
<evidence type="ECO:0000313" key="2">
    <source>
        <dbReference type="Proteomes" id="UP001183619"/>
    </source>
</evidence>
<evidence type="ECO:0000313" key="1">
    <source>
        <dbReference type="EMBL" id="MDR7356187.1"/>
    </source>
</evidence>
<sequence>MIAATTMALNVTASADTPKLSPQYTILTVDEMGNPTSGVVTFSTESIPDELNAPKVFSFPGTTNESVGGGDWSYGWRWVNLTTKECFSNYMHRSSSHTATATMGSETNTATARSGNWAKALVKGGVTSGTCNAYWSTQ</sequence>
<keyword evidence="2" id="KW-1185">Reference proteome</keyword>
<organism evidence="1 2">
    <name type="scientific">Corynebacterium felinum</name>
    <dbReference type="NCBI Taxonomy" id="131318"/>
    <lineage>
        <taxon>Bacteria</taxon>
        <taxon>Bacillati</taxon>
        <taxon>Actinomycetota</taxon>
        <taxon>Actinomycetes</taxon>
        <taxon>Mycobacteriales</taxon>
        <taxon>Corynebacteriaceae</taxon>
        <taxon>Corynebacterium</taxon>
    </lineage>
</organism>
<dbReference type="Pfam" id="PF09683">
    <property type="entry name" value="Lactococcin_972"/>
    <property type="match status" value="1"/>
</dbReference>
<protein>
    <recommendedName>
        <fullName evidence="3">Lactococcin 972 family bacteriocin</fullName>
    </recommendedName>
</protein>
<comment type="caution">
    <text evidence="1">The sequence shown here is derived from an EMBL/GenBank/DDBJ whole genome shotgun (WGS) entry which is preliminary data.</text>
</comment>